<dbReference type="AlphaFoldDB" id="A0A0B6Y4D5"/>
<name>A0A0B6Y4D5_9EUPU</name>
<feature type="non-terminal residue" evidence="1">
    <location>
        <position position="67"/>
    </location>
</feature>
<accession>A0A0B6Y4D5</accession>
<organism evidence="1">
    <name type="scientific">Arion vulgaris</name>
    <dbReference type="NCBI Taxonomy" id="1028688"/>
    <lineage>
        <taxon>Eukaryota</taxon>
        <taxon>Metazoa</taxon>
        <taxon>Spiralia</taxon>
        <taxon>Lophotrochozoa</taxon>
        <taxon>Mollusca</taxon>
        <taxon>Gastropoda</taxon>
        <taxon>Heterobranchia</taxon>
        <taxon>Euthyneura</taxon>
        <taxon>Panpulmonata</taxon>
        <taxon>Eupulmonata</taxon>
        <taxon>Stylommatophora</taxon>
        <taxon>Helicina</taxon>
        <taxon>Arionoidea</taxon>
        <taxon>Arionidae</taxon>
        <taxon>Arion</taxon>
    </lineage>
</organism>
<gene>
    <name evidence="1" type="primary">ORF12140</name>
</gene>
<evidence type="ECO:0000313" key="1">
    <source>
        <dbReference type="EMBL" id="CEK50974.1"/>
    </source>
</evidence>
<sequence length="67" mass="8354">MMRISWTEKMINDNVLNKCNREQITYETHQKETFNILWMYYENRKAVRALLQQAKYKRRELEVNRGK</sequence>
<proteinExistence type="predicted"/>
<reference evidence="1" key="1">
    <citation type="submission" date="2014-12" db="EMBL/GenBank/DDBJ databases">
        <title>Insight into the proteome of Arion vulgaris.</title>
        <authorList>
            <person name="Aradska J."/>
            <person name="Bulat T."/>
            <person name="Smidak R."/>
            <person name="Sarate P."/>
            <person name="Gangsoo J."/>
            <person name="Sialana F."/>
            <person name="Bilban M."/>
            <person name="Lubec G."/>
        </authorList>
    </citation>
    <scope>NUCLEOTIDE SEQUENCE</scope>
    <source>
        <tissue evidence="1">Skin</tissue>
    </source>
</reference>
<dbReference type="EMBL" id="HACG01004109">
    <property type="protein sequence ID" value="CEK50974.1"/>
    <property type="molecule type" value="Transcribed_RNA"/>
</dbReference>
<protein>
    <submittedName>
        <fullName evidence="1">Uncharacterized protein</fullName>
    </submittedName>
</protein>